<sequence>MCLHAPRHIRKVPHEIWLEAFLYFAPTPRQMPPLTDVQVPAVREVVGWTSPSPHTLYYLSQVCRLFNHLAMRVARRRLVIGQPHDIQFWLEHLSHGDGDVVKHVEVHNMHAGFLQVVMRLLPNVSSMYLRHSNARITTITPTIGIGQPGFQSLTDLTLSGLSAYATVQVLRNLSTVAGALERLWLVYAMRGDATPSTAGERCTFPNLEWLIVGAPGMRFQPQRAEDAMRDILTVVGEMFELPRFRRFDNLEILGYQPSFFDRFGQQLEVVTITSEDRDLDANSHFSDHCPNLKTIMIVLIYRSRGIETLDIPHSVERLIFRVPDWLPWQAEEEGLDLLRRAFYHISRKRLSHLETIVVAGMTYWGHSSGWFCRRVKKLRNEGIEVIEIM</sequence>
<dbReference type="EMBL" id="JACGCI010000031">
    <property type="protein sequence ID" value="KAF6755122.1"/>
    <property type="molecule type" value="Genomic_DNA"/>
</dbReference>
<evidence type="ECO:0000313" key="2">
    <source>
        <dbReference type="Proteomes" id="UP000521943"/>
    </source>
</evidence>
<dbReference type="AlphaFoldDB" id="A0A8H6HZF8"/>
<name>A0A8H6HZF8_9AGAR</name>
<keyword evidence="2" id="KW-1185">Reference proteome</keyword>
<evidence type="ECO:0000313" key="1">
    <source>
        <dbReference type="EMBL" id="KAF6755122.1"/>
    </source>
</evidence>
<proteinExistence type="predicted"/>
<comment type="caution">
    <text evidence="1">The sequence shown here is derived from an EMBL/GenBank/DDBJ whole genome shotgun (WGS) entry which is preliminary data.</text>
</comment>
<accession>A0A8H6HZF8</accession>
<organism evidence="1 2">
    <name type="scientific">Ephemerocybe angulata</name>
    <dbReference type="NCBI Taxonomy" id="980116"/>
    <lineage>
        <taxon>Eukaryota</taxon>
        <taxon>Fungi</taxon>
        <taxon>Dikarya</taxon>
        <taxon>Basidiomycota</taxon>
        <taxon>Agaricomycotina</taxon>
        <taxon>Agaricomycetes</taxon>
        <taxon>Agaricomycetidae</taxon>
        <taxon>Agaricales</taxon>
        <taxon>Agaricineae</taxon>
        <taxon>Psathyrellaceae</taxon>
        <taxon>Ephemerocybe</taxon>
    </lineage>
</organism>
<gene>
    <name evidence="1" type="ORF">DFP72DRAFT_1067852</name>
</gene>
<protein>
    <submittedName>
        <fullName evidence="1">Uncharacterized protein</fullName>
    </submittedName>
</protein>
<dbReference type="Proteomes" id="UP000521943">
    <property type="component" value="Unassembled WGS sequence"/>
</dbReference>
<reference evidence="1 2" key="1">
    <citation type="submission" date="2020-07" db="EMBL/GenBank/DDBJ databases">
        <title>Comparative genomics of pyrophilous fungi reveals a link between fire events and developmental genes.</title>
        <authorList>
            <consortium name="DOE Joint Genome Institute"/>
            <person name="Steindorff A.S."/>
            <person name="Carver A."/>
            <person name="Calhoun S."/>
            <person name="Stillman K."/>
            <person name="Liu H."/>
            <person name="Lipzen A."/>
            <person name="Pangilinan J."/>
            <person name="Labutti K."/>
            <person name="Bruns T.D."/>
            <person name="Grigoriev I.V."/>
        </authorList>
    </citation>
    <scope>NUCLEOTIDE SEQUENCE [LARGE SCALE GENOMIC DNA]</scope>
    <source>
        <strain evidence="1 2">CBS 144469</strain>
    </source>
</reference>